<dbReference type="Gene3D" id="1.20.5.170">
    <property type="match status" value="1"/>
</dbReference>
<dbReference type="InterPro" id="IPR004827">
    <property type="entry name" value="bZIP"/>
</dbReference>
<dbReference type="CDD" id="cd14692">
    <property type="entry name" value="bZIP_ATF4"/>
    <property type="match status" value="1"/>
</dbReference>
<keyword evidence="5" id="KW-0539">Nucleus</keyword>
<accession>A0A395SNF2</accession>
<dbReference type="AlphaFoldDB" id="A0A395SNF2"/>
<dbReference type="SUPFAM" id="SSF57959">
    <property type="entry name" value="Leucine zipper domain"/>
    <property type="match status" value="1"/>
</dbReference>
<dbReference type="GO" id="GO:0003700">
    <property type="term" value="F:DNA-binding transcription factor activity"/>
    <property type="evidence" value="ECO:0007669"/>
    <property type="project" value="InterPro"/>
</dbReference>
<feature type="domain" description="BZIP" evidence="8">
    <location>
        <begin position="174"/>
        <end position="237"/>
    </location>
</feature>
<comment type="caution">
    <text evidence="9">The sequence shown here is derived from an EMBL/GenBank/DDBJ whole genome shotgun (WGS) entry which is preliminary data.</text>
</comment>
<keyword evidence="10" id="KW-1185">Reference proteome</keyword>
<evidence type="ECO:0000256" key="5">
    <source>
        <dbReference type="ARBA" id="ARBA00023242"/>
    </source>
</evidence>
<dbReference type="InterPro" id="IPR051027">
    <property type="entry name" value="bZIP_transcription_factors"/>
</dbReference>
<evidence type="ECO:0000256" key="1">
    <source>
        <dbReference type="ARBA" id="ARBA00004123"/>
    </source>
</evidence>
<evidence type="ECO:0000259" key="8">
    <source>
        <dbReference type="PROSITE" id="PS50217"/>
    </source>
</evidence>
<dbReference type="PRINTS" id="PR00043">
    <property type="entry name" value="LEUZIPPRJUN"/>
</dbReference>
<organism evidence="9 10">
    <name type="scientific">Fusarium sporotrichioides</name>
    <dbReference type="NCBI Taxonomy" id="5514"/>
    <lineage>
        <taxon>Eukaryota</taxon>
        <taxon>Fungi</taxon>
        <taxon>Dikarya</taxon>
        <taxon>Ascomycota</taxon>
        <taxon>Pezizomycotina</taxon>
        <taxon>Sordariomycetes</taxon>
        <taxon>Hypocreomycetidae</taxon>
        <taxon>Hypocreales</taxon>
        <taxon>Nectriaceae</taxon>
        <taxon>Fusarium</taxon>
    </lineage>
</organism>
<reference evidence="9 10" key="1">
    <citation type="journal article" date="2018" name="PLoS Pathog.">
        <title>Evolution of structural diversity of trichothecenes, a family of toxins produced by plant pathogenic and entomopathogenic fungi.</title>
        <authorList>
            <person name="Proctor R.H."/>
            <person name="McCormick S.P."/>
            <person name="Kim H.S."/>
            <person name="Cardoza R.E."/>
            <person name="Stanley A.M."/>
            <person name="Lindo L."/>
            <person name="Kelly A."/>
            <person name="Brown D.W."/>
            <person name="Lee T."/>
            <person name="Vaughan M.M."/>
            <person name="Alexander N.J."/>
            <person name="Busman M."/>
            <person name="Gutierrez S."/>
        </authorList>
    </citation>
    <scope>NUCLEOTIDE SEQUENCE [LARGE SCALE GENOMIC DNA]</scope>
    <source>
        <strain evidence="9 10">NRRL 3299</strain>
    </source>
</reference>
<evidence type="ECO:0000256" key="4">
    <source>
        <dbReference type="ARBA" id="ARBA00023163"/>
    </source>
</evidence>
<feature type="region of interest" description="Disordered" evidence="7">
    <location>
        <begin position="89"/>
        <end position="110"/>
    </location>
</feature>
<keyword evidence="4" id="KW-0804">Transcription</keyword>
<dbReference type="GO" id="GO:0003677">
    <property type="term" value="F:DNA binding"/>
    <property type="evidence" value="ECO:0007669"/>
    <property type="project" value="UniProtKB-KW"/>
</dbReference>
<dbReference type="GO" id="GO:0005634">
    <property type="term" value="C:nucleus"/>
    <property type="evidence" value="ECO:0007669"/>
    <property type="project" value="UniProtKB-SubCell"/>
</dbReference>
<protein>
    <submittedName>
        <fullName evidence="9">Transcription factor</fullName>
    </submittedName>
</protein>
<feature type="compositionally biased region" description="Basic and acidic residues" evidence="7">
    <location>
        <begin position="172"/>
        <end position="181"/>
    </location>
</feature>
<evidence type="ECO:0000313" key="9">
    <source>
        <dbReference type="EMBL" id="RGP73984.1"/>
    </source>
</evidence>
<dbReference type="EMBL" id="PXOF01000023">
    <property type="protein sequence ID" value="RGP73984.1"/>
    <property type="molecule type" value="Genomic_DNA"/>
</dbReference>
<sequence length="279" mass="31725">MENAEWLENGWMSSISGYSHSDAPSAGHYTIGDNWLDLSKCQNPTEWNPFPTPPYPTEQATRESMWLADDGGGWHQVSVFGNDYVNERRVESNPPQSTKSRPLMPAPARSSKIHFSLAEVSVENTIGQPHDQQRHQESATLPAGKCLKEENYPSERTKHTIKPRRRSSRSTVKNDQKEKMMEQNRVAALRCRERKRDQVEAQMIDLERLEEQHRQLSEYHIALQDEVFKLKGQVLEHGGCGCALMRQYIESEAHKVVSGSLASSEYIPGTDTGTRFSEV</sequence>
<dbReference type="Pfam" id="PF00170">
    <property type="entry name" value="bZIP_1"/>
    <property type="match status" value="1"/>
</dbReference>
<keyword evidence="6" id="KW-0175">Coiled coil</keyword>
<evidence type="ECO:0000313" key="10">
    <source>
        <dbReference type="Proteomes" id="UP000266152"/>
    </source>
</evidence>
<feature type="compositionally biased region" description="Basic residues" evidence="7">
    <location>
        <begin position="159"/>
        <end position="168"/>
    </location>
</feature>
<name>A0A395SNF2_FUSSP</name>
<dbReference type="InterPro" id="IPR002112">
    <property type="entry name" value="Leuzip_Jun"/>
</dbReference>
<dbReference type="STRING" id="5514.A0A395SNF2"/>
<keyword evidence="3" id="KW-0238">DNA-binding</keyword>
<feature type="region of interest" description="Disordered" evidence="7">
    <location>
        <begin position="127"/>
        <end position="181"/>
    </location>
</feature>
<evidence type="ECO:0000256" key="6">
    <source>
        <dbReference type="SAM" id="Coils"/>
    </source>
</evidence>
<dbReference type="Proteomes" id="UP000266152">
    <property type="component" value="Unassembled WGS sequence"/>
</dbReference>
<evidence type="ECO:0000256" key="7">
    <source>
        <dbReference type="SAM" id="MobiDB-lite"/>
    </source>
</evidence>
<comment type="subcellular location">
    <subcellularLocation>
        <location evidence="1">Nucleus</location>
    </subcellularLocation>
</comment>
<proteinExistence type="predicted"/>
<evidence type="ECO:0000256" key="2">
    <source>
        <dbReference type="ARBA" id="ARBA00023015"/>
    </source>
</evidence>
<evidence type="ECO:0000256" key="3">
    <source>
        <dbReference type="ARBA" id="ARBA00023125"/>
    </source>
</evidence>
<dbReference type="SMART" id="SM00338">
    <property type="entry name" value="BRLZ"/>
    <property type="match status" value="1"/>
</dbReference>
<dbReference type="PANTHER" id="PTHR19304">
    <property type="entry name" value="CYCLIC-AMP RESPONSE ELEMENT BINDING PROTEIN"/>
    <property type="match status" value="1"/>
</dbReference>
<keyword evidence="2" id="KW-0805">Transcription regulation</keyword>
<dbReference type="InterPro" id="IPR046347">
    <property type="entry name" value="bZIP_sf"/>
</dbReference>
<feature type="coiled-coil region" evidence="6">
    <location>
        <begin position="189"/>
        <end position="226"/>
    </location>
</feature>
<dbReference type="PROSITE" id="PS50217">
    <property type="entry name" value="BZIP"/>
    <property type="match status" value="1"/>
</dbReference>
<gene>
    <name evidence="9" type="ORF">FSPOR_1678</name>
</gene>
<feature type="compositionally biased region" description="Basic and acidic residues" evidence="7">
    <location>
        <begin position="146"/>
        <end position="158"/>
    </location>
</feature>